<evidence type="ECO:0000313" key="3">
    <source>
        <dbReference type="EMBL" id="GJT94448.1"/>
    </source>
</evidence>
<feature type="region of interest" description="Disordered" evidence="1">
    <location>
        <begin position="324"/>
        <end position="347"/>
    </location>
</feature>
<dbReference type="InterPro" id="IPR018253">
    <property type="entry name" value="DnaJ_domain_CS"/>
</dbReference>
<feature type="compositionally biased region" description="Low complexity" evidence="1">
    <location>
        <begin position="1"/>
        <end position="14"/>
    </location>
</feature>
<dbReference type="PANTHER" id="PTHR45181:SF4">
    <property type="entry name" value="HEAT SHOCK PROTEIN DNAJ WITH TETRATRICOPEPTIDE REPEAT-CONTAINING PROTEIN"/>
    <property type="match status" value="1"/>
</dbReference>
<keyword evidence="3" id="KW-0346">Stress response</keyword>
<dbReference type="PRINTS" id="PR00625">
    <property type="entry name" value="JDOMAIN"/>
</dbReference>
<dbReference type="Gene3D" id="1.25.40.10">
    <property type="entry name" value="Tetratricopeptide repeat domain"/>
    <property type="match status" value="2"/>
</dbReference>
<evidence type="ECO:0000313" key="4">
    <source>
        <dbReference type="Proteomes" id="UP001151760"/>
    </source>
</evidence>
<organism evidence="3 4">
    <name type="scientific">Tanacetum coccineum</name>
    <dbReference type="NCBI Taxonomy" id="301880"/>
    <lineage>
        <taxon>Eukaryota</taxon>
        <taxon>Viridiplantae</taxon>
        <taxon>Streptophyta</taxon>
        <taxon>Embryophyta</taxon>
        <taxon>Tracheophyta</taxon>
        <taxon>Spermatophyta</taxon>
        <taxon>Magnoliopsida</taxon>
        <taxon>eudicotyledons</taxon>
        <taxon>Gunneridae</taxon>
        <taxon>Pentapetalae</taxon>
        <taxon>asterids</taxon>
        <taxon>campanulids</taxon>
        <taxon>Asterales</taxon>
        <taxon>Asteraceae</taxon>
        <taxon>Asteroideae</taxon>
        <taxon>Anthemideae</taxon>
        <taxon>Anthemidinae</taxon>
        <taxon>Tanacetum</taxon>
    </lineage>
</organism>
<dbReference type="PANTHER" id="PTHR45181">
    <property type="entry name" value="HEAT SHOCK PROTEIN DNAJ WITH TETRATRICOPEPTIDE REPEAT-CONTAINING PROTEIN"/>
    <property type="match status" value="1"/>
</dbReference>
<feature type="compositionally biased region" description="Low complexity" evidence="1">
    <location>
        <begin position="474"/>
        <end position="489"/>
    </location>
</feature>
<dbReference type="PROSITE" id="PS00636">
    <property type="entry name" value="DNAJ_1"/>
    <property type="match status" value="1"/>
</dbReference>
<dbReference type="InterPro" id="IPR036869">
    <property type="entry name" value="J_dom_sf"/>
</dbReference>
<dbReference type="SMART" id="SM00028">
    <property type="entry name" value="TPR"/>
    <property type="match status" value="7"/>
</dbReference>
<protein>
    <submittedName>
        <fullName evidence="3">Heat shock protein</fullName>
    </submittedName>
</protein>
<dbReference type="Gene3D" id="3.50.50.100">
    <property type="match status" value="1"/>
</dbReference>
<feature type="compositionally biased region" description="Basic and acidic residues" evidence="1">
    <location>
        <begin position="507"/>
        <end position="519"/>
    </location>
</feature>
<dbReference type="PROSITE" id="PS50076">
    <property type="entry name" value="DNAJ_2"/>
    <property type="match status" value="1"/>
</dbReference>
<feature type="compositionally biased region" description="Basic residues" evidence="1">
    <location>
        <begin position="16"/>
        <end position="26"/>
    </location>
</feature>
<feature type="compositionally biased region" description="Polar residues" evidence="1">
    <location>
        <begin position="491"/>
        <end position="506"/>
    </location>
</feature>
<proteinExistence type="predicted"/>
<feature type="region of interest" description="Disordered" evidence="1">
    <location>
        <begin position="443"/>
        <end position="520"/>
    </location>
</feature>
<dbReference type="SUPFAM" id="SSF48452">
    <property type="entry name" value="TPR-like"/>
    <property type="match status" value="2"/>
</dbReference>
<dbReference type="Pfam" id="PF00226">
    <property type="entry name" value="DnaJ"/>
    <property type="match status" value="1"/>
</dbReference>
<comment type="caution">
    <text evidence="3">The sequence shown here is derived from an EMBL/GenBank/DDBJ whole genome shotgun (WGS) entry which is preliminary data.</text>
</comment>
<reference evidence="3" key="1">
    <citation type="journal article" date="2022" name="Int. J. Mol. Sci.">
        <title>Draft Genome of Tanacetum Coccineum: Genomic Comparison of Closely Related Tanacetum-Family Plants.</title>
        <authorList>
            <person name="Yamashiro T."/>
            <person name="Shiraishi A."/>
            <person name="Nakayama K."/>
            <person name="Satake H."/>
        </authorList>
    </citation>
    <scope>NUCLEOTIDE SEQUENCE</scope>
</reference>
<dbReference type="EMBL" id="BQNB010020297">
    <property type="protein sequence ID" value="GJT94448.1"/>
    <property type="molecule type" value="Genomic_DNA"/>
</dbReference>
<sequence>MNSSSSSSSSFNSSAHRPRFLKKGRKGPSSNSTSNVPGFGFANTMFSFGVGSTSTSNDHSSNDDVIDDLRRMHIDSGVFKFKASNELPNEINKLNLGSVKAKSYQDVNTELGREMDRMNLGEGGSGFVFGRNSKSDERLSERMGELKVSGGDDKAKSFVFGSSSTTVNQVKDDLISEKMRDLKVGGGGGGEDFVFGQKVEPKVYESTSSTSFQPFGNASFTSKPEKNVEFTFSSKFDNLGAQNVEFTTPNIKGDLFSGAKSIPDSRLKKKKGKVRKPVISQTKPKQDFMFGQSDRSSPEVADSFEAYSPMDTSPYQETLADTYSRGTSVTSDDATSQMNDQNSATSESNVINSNVATDEDLLIATQRLNVNEGDVNCEISEAETFKSAMDNLEYSSDSFASALDSELSSTATSGSQEKAGTRIFKFGSKLENLNKENFTFAASTSGQSQLSPDIRQHKKKHRLKTGQDSYSPKSDSQNSYVSSSSSILSPVKNQKTDMSPLSNNSKDNFKPINEQDSKHGNFSTASASIAAEEACEKWRLRGNQAYGNGDLAKAEDYYTQGLNSVSQTEKSKSCLRALMLCYSNRAATRISLGRMKDALKDCLMAAAIDPKFLKVQVRAAHCYLAIGEVEKATLQYMKCLQSGSDICVDRKLLVEASEGLEKAQKVTESLKQYAELPRRTPNDLECALRVIDEALQISSYSEQLLQTQADTLIMLRRYEQVIQMCEQTMSYADTETPTGSSSWRSSLIVKSYFLLGKLEEAHEFIKKHESSGHITDRFESMSLDSVIPLTDTIRELLSRKGAGNEAYKSGKYAEAVEHYTSALSCSVESRPFAAICFCNRAAAYRALGQIADAIADCSLAIALDPNYLKAISRRASLYEMIRDYGQAAIDLRRFVSLLTSQMEEKRILSGVSDKSSGVNELRQNQHKLYNIEEESRKEIPLNMYLILGVESTAVASEIKKAYRKAALKHHPDKAALLVSRSDNGDDGLWNEIAENARKDADRLFKMIGEAYAVLSDPSKRSQYDMDEEMRNEIKRYTRSSSGRMASDVQSPIFERSGSRRWQDPSRPYVYSQSSRFSRLVVATVVAKVVDGVGGSGGLGIGGGLVAYAESQSSSATNSIEVEPLKKKKVVVLGTGWASTSFLKDLDISSYDVQVVSPRNYFAFTALLPSVTCGTVEARSIVEPVRNIIIK</sequence>
<evidence type="ECO:0000256" key="1">
    <source>
        <dbReference type="SAM" id="MobiDB-lite"/>
    </source>
</evidence>
<dbReference type="Gene3D" id="1.10.287.110">
    <property type="entry name" value="DnaJ domain"/>
    <property type="match status" value="1"/>
</dbReference>
<dbReference type="Proteomes" id="UP001151760">
    <property type="component" value="Unassembled WGS sequence"/>
</dbReference>
<gene>
    <name evidence="3" type="ORF">Tco_1089966</name>
</gene>
<feature type="non-terminal residue" evidence="3">
    <location>
        <position position="1190"/>
    </location>
</feature>
<reference evidence="3" key="2">
    <citation type="submission" date="2022-01" db="EMBL/GenBank/DDBJ databases">
        <authorList>
            <person name="Yamashiro T."/>
            <person name="Shiraishi A."/>
            <person name="Satake H."/>
            <person name="Nakayama K."/>
        </authorList>
    </citation>
    <scope>NUCLEOTIDE SEQUENCE</scope>
</reference>
<feature type="domain" description="J" evidence="2">
    <location>
        <begin position="942"/>
        <end position="1027"/>
    </location>
</feature>
<dbReference type="InterPro" id="IPR019734">
    <property type="entry name" value="TPR_rpt"/>
</dbReference>
<dbReference type="CDD" id="cd06257">
    <property type="entry name" value="DnaJ"/>
    <property type="match status" value="1"/>
</dbReference>
<feature type="region of interest" description="Disordered" evidence="1">
    <location>
        <begin position="1"/>
        <end position="36"/>
    </location>
</feature>
<dbReference type="Pfam" id="PF00515">
    <property type="entry name" value="TPR_1"/>
    <property type="match status" value="1"/>
</dbReference>
<dbReference type="SMART" id="SM00271">
    <property type="entry name" value="DnaJ"/>
    <property type="match status" value="1"/>
</dbReference>
<dbReference type="InterPro" id="IPR001623">
    <property type="entry name" value="DnaJ_domain"/>
</dbReference>
<dbReference type="InterPro" id="IPR011990">
    <property type="entry name" value="TPR-like_helical_dom_sf"/>
</dbReference>
<accession>A0ABQ5I4X6</accession>
<name>A0ABQ5I4X6_9ASTR</name>
<evidence type="ECO:0000259" key="2">
    <source>
        <dbReference type="PROSITE" id="PS50076"/>
    </source>
</evidence>
<dbReference type="SUPFAM" id="SSF46565">
    <property type="entry name" value="Chaperone J-domain"/>
    <property type="match status" value="1"/>
</dbReference>
<keyword evidence="4" id="KW-1185">Reference proteome</keyword>